<sequence length="101" mass="10927">MTDVFAEINGHQVVDLSRVTPQGHSIAVPVCFRCGAHFTNRAEIEATSCPAAGNSHGHDLFTDPESGLLYCSRCPLVAYDLTDAHTEPTCPMPLQPWTSTN</sequence>
<evidence type="ECO:0000313" key="1">
    <source>
        <dbReference type="EMBL" id="TCO20375.1"/>
    </source>
</evidence>
<organism evidence="1 2">
    <name type="scientific">Kribbella steppae</name>
    <dbReference type="NCBI Taxonomy" id="2512223"/>
    <lineage>
        <taxon>Bacteria</taxon>
        <taxon>Bacillati</taxon>
        <taxon>Actinomycetota</taxon>
        <taxon>Actinomycetes</taxon>
        <taxon>Propionibacteriales</taxon>
        <taxon>Kribbellaceae</taxon>
        <taxon>Kribbella</taxon>
    </lineage>
</organism>
<dbReference type="Proteomes" id="UP000294508">
    <property type="component" value="Unassembled WGS sequence"/>
</dbReference>
<proteinExistence type="predicted"/>
<accession>A0A4R2H7F0</accession>
<dbReference type="OrthoDB" id="3829006at2"/>
<reference evidence="1 2" key="1">
    <citation type="journal article" date="2015" name="Stand. Genomic Sci.">
        <title>Genomic Encyclopedia of Bacterial and Archaeal Type Strains, Phase III: the genomes of soil and plant-associated and newly described type strains.</title>
        <authorList>
            <person name="Whitman W.B."/>
            <person name="Woyke T."/>
            <person name="Klenk H.P."/>
            <person name="Zhou Y."/>
            <person name="Lilburn T.G."/>
            <person name="Beck B.J."/>
            <person name="De Vos P."/>
            <person name="Vandamme P."/>
            <person name="Eisen J.A."/>
            <person name="Garrity G."/>
            <person name="Hugenholtz P."/>
            <person name="Kyrpides N.C."/>
        </authorList>
    </citation>
    <scope>NUCLEOTIDE SEQUENCE [LARGE SCALE GENOMIC DNA]</scope>
    <source>
        <strain evidence="1 2">VKM Ac-2572</strain>
    </source>
</reference>
<dbReference type="EMBL" id="SLWN01000012">
    <property type="protein sequence ID" value="TCO20375.1"/>
    <property type="molecule type" value="Genomic_DNA"/>
</dbReference>
<keyword evidence="2" id="KW-1185">Reference proteome</keyword>
<gene>
    <name evidence="1" type="ORF">EV652_112121</name>
</gene>
<comment type="caution">
    <text evidence="1">The sequence shown here is derived from an EMBL/GenBank/DDBJ whole genome shotgun (WGS) entry which is preliminary data.</text>
</comment>
<evidence type="ECO:0000313" key="2">
    <source>
        <dbReference type="Proteomes" id="UP000294508"/>
    </source>
</evidence>
<name>A0A4R2H7F0_9ACTN</name>
<protein>
    <submittedName>
        <fullName evidence="1">Uncharacterized protein</fullName>
    </submittedName>
</protein>
<dbReference type="RefSeq" id="WP_132212901.1">
    <property type="nucleotide sequence ID" value="NZ_SLWN01000012.1"/>
</dbReference>
<dbReference type="AlphaFoldDB" id="A0A4R2H7F0"/>